<dbReference type="STRING" id="1121448.DGI_2208"/>
<dbReference type="Gene3D" id="1.25.40.10">
    <property type="entry name" value="Tetratricopeptide repeat domain"/>
    <property type="match status" value="1"/>
</dbReference>
<evidence type="ECO:0000256" key="2">
    <source>
        <dbReference type="SAM" id="MobiDB-lite"/>
    </source>
</evidence>
<dbReference type="KEGG" id="dgg:DGI_2208"/>
<dbReference type="HOGENOM" id="CLU_1303271_0_0_7"/>
<evidence type="ECO:0000313" key="3">
    <source>
        <dbReference type="EMBL" id="AGW13963.1"/>
    </source>
</evidence>
<sequence>MGQMGGQAGGMPMPEGISESMPPAMAEAMQKQRASQEGQQTPQGMPGQAMAGMDADGMNRVGAMMRQMQGDPNNATVLAMLADEFMHMQDWEAAVSFLNRALVAEPANARVMGLLGISHFNMKEYDAAVQYFESLLAVEPDNAGAHYNLGMIYTRFLNRPEEGRRRLEAMLLLPTVTDPLRREATALLEAAPPAAASPADNASGTGNASSS</sequence>
<keyword evidence="4" id="KW-1185">Reference proteome</keyword>
<dbReference type="InterPro" id="IPR011990">
    <property type="entry name" value="TPR-like_helical_dom_sf"/>
</dbReference>
<feature type="region of interest" description="Disordered" evidence="2">
    <location>
        <begin position="187"/>
        <end position="211"/>
    </location>
</feature>
<dbReference type="SUPFAM" id="SSF48452">
    <property type="entry name" value="TPR-like"/>
    <property type="match status" value="1"/>
</dbReference>
<feature type="region of interest" description="Disordered" evidence="2">
    <location>
        <begin position="25"/>
        <end position="53"/>
    </location>
</feature>
<dbReference type="Proteomes" id="UP000016587">
    <property type="component" value="Chromosome"/>
</dbReference>
<feature type="compositionally biased region" description="Low complexity" evidence="2">
    <location>
        <begin position="187"/>
        <end position="199"/>
    </location>
</feature>
<dbReference type="AlphaFoldDB" id="T2GCD2"/>
<feature type="repeat" description="TPR" evidence="1">
    <location>
        <begin position="75"/>
        <end position="108"/>
    </location>
</feature>
<keyword evidence="1" id="KW-0802">TPR repeat</keyword>
<evidence type="ECO:0000256" key="1">
    <source>
        <dbReference type="PROSITE-ProRule" id="PRU00339"/>
    </source>
</evidence>
<gene>
    <name evidence="3" type="ORF">DGI_2208</name>
</gene>
<dbReference type="SMART" id="SM00028">
    <property type="entry name" value="TPR"/>
    <property type="match status" value="2"/>
</dbReference>
<dbReference type="PROSITE" id="PS50005">
    <property type="entry name" value="TPR"/>
    <property type="match status" value="2"/>
</dbReference>
<reference evidence="3 4" key="1">
    <citation type="journal article" date="2013" name="J. Bacteriol.">
        <title>Roles of HynAB and Ech, the only two hydrogenases found in the model sulfate reducer Desulfovibrio gigas.</title>
        <authorList>
            <person name="Morais-Silva F.O."/>
            <person name="Santos C.I."/>
            <person name="Rodrigues R."/>
            <person name="Pereira I.A."/>
            <person name="Rodrigues-Pousada C."/>
        </authorList>
    </citation>
    <scope>NUCLEOTIDE SEQUENCE [LARGE SCALE GENOMIC DNA]</scope>
    <source>
        <strain evidence="4">ATCC 19364 / DSM 1382 / NCIMB 9332 / VKM B-1759</strain>
    </source>
</reference>
<dbReference type="PATRIC" id="fig|1121448.10.peg.2160"/>
<name>T2GCD2_MEGG1</name>
<dbReference type="Pfam" id="PF14559">
    <property type="entry name" value="TPR_19"/>
    <property type="match status" value="1"/>
</dbReference>
<reference evidence="4" key="2">
    <citation type="submission" date="2013-07" db="EMBL/GenBank/DDBJ databases">
        <authorList>
            <person name="Morais-Silva F.O."/>
            <person name="Rezende A.M."/>
            <person name="Pimentel C."/>
            <person name="Resende D.M."/>
            <person name="Santos C.I."/>
            <person name="Clemente C."/>
            <person name="de Oliveira L.M."/>
            <person name="da Silva S.M."/>
            <person name="Costa D.A."/>
            <person name="Varela-Raposo A."/>
            <person name="Horacio E.C.A."/>
            <person name="Matos M."/>
            <person name="Flores O."/>
            <person name="Ruiz J.C."/>
            <person name="Rodrigues-Pousada C."/>
        </authorList>
    </citation>
    <scope>NUCLEOTIDE SEQUENCE [LARGE SCALE GENOMIC DNA]</scope>
    <source>
        <strain evidence="4">ATCC 19364 / DSM 1382 / NCIMB 9332 / VKM B-1759</strain>
    </source>
</reference>
<evidence type="ECO:0000313" key="4">
    <source>
        <dbReference type="Proteomes" id="UP000016587"/>
    </source>
</evidence>
<proteinExistence type="predicted"/>
<feature type="compositionally biased region" description="Polar residues" evidence="2">
    <location>
        <begin position="200"/>
        <end position="211"/>
    </location>
</feature>
<feature type="region of interest" description="Disordered" evidence="2">
    <location>
        <begin position="1"/>
        <end position="20"/>
    </location>
</feature>
<dbReference type="InterPro" id="IPR019734">
    <property type="entry name" value="TPR_rpt"/>
</dbReference>
<organism evidence="3 4">
    <name type="scientific">Megalodesulfovibrio gigas (strain ATCC 19364 / DSM 1382 / NCIMB 9332 / VKM B-1759)</name>
    <name type="common">Desulfovibrio gigas</name>
    <dbReference type="NCBI Taxonomy" id="1121448"/>
    <lineage>
        <taxon>Bacteria</taxon>
        <taxon>Pseudomonadati</taxon>
        <taxon>Thermodesulfobacteriota</taxon>
        <taxon>Desulfovibrionia</taxon>
        <taxon>Desulfovibrionales</taxon>
        <taxon>Desulfovibrionaceae</taxon>
        <taxon>Megalodesulfovibrio</taxon>
    </lineage>
</organism>
<accession>T2GCD2</accession>
<feature type="compositionally biased region" description="Polar residues" evidence="2">
    <location>
        <begin position="32"/>
        <end position="43"/>
    </location>
</feature>
<protein>
    <submittedName>
        <fullName evidence="3">Uncharacterized protein</fullName>
    </submittedName>
</protein>
<feature type="repeat" description="TPR" evidence="1">
    <location>
        <begin position="109"/>
        <end position="142"/>
    </location>
</feature>
<dbReference type="eggNOG" id="COG0457">
    <property type="taxonomic scope" value="Bacteria"/>
</dbReference>
<dbReference type="EMBL" id="CP006585">
    <property type="protein sequence ID" value="AGW13963.1"/>
    <property type="molecule type" value="Genomic_DNA"/>
</dbReference>